<evidence type="ECO:0000259" key="7">
    <source>
        <dbReference type="PROSITE" id="PS50110"/>
    </source>
</evidence>
<dbReference type="SUPFAM" id="SSF46894">
    <property type="entry name" value="C-terminal effector domain of the bipartite response regulators"/>
    <property type="match status" value="1"/>
</dbReference>
<dbReference type="PANTHER" id="PTHR43214">
    <property type="entry name" value="TWO-COMPONENT RESPONSE REGULATOR"/>
    <property type="match status" value="1"/>
</dbReference>
<dbReference type="PANTHER" id="PTHR43214:SF41">
    <property type="entry name" value="NITRATE_NITRITE RESPONSE REGULATOR PROTEIN NARP"/>
    <property type="match status" value="1"/>
</dbReference>
<dbReference type="InterPro" id="IPR058245">
    <property type="entry name" value="NreC/VraR/RcsB-like_REC"/>
</dbReference>
<evidence type="ECO:0000313" key="8">
    <source>
        <dbReference type="EMBL" id="MDP9894113.1"/>
    </source>
</evidence>
<dbReference type="SMART" id="SM00448">
    <property type="entry name" value="REC"/>
    <property type="match status" value="1"/>
</dbReference>
<dbReference type="AlphaFoldDB" id="A0AAW8D071"/>
<dbReference type="CDD" id="cd17535">
    <property type="entry name" value="REC_NarL-like"/>
    <property type="match status" value="1"/>
</dbReference>
<keyword evidence="3 8" id="KW-0238">DNA-binding</keyword>
<dbReference type="InterPro" id="IPR039420">
    <property type="entry name" value="WalR-like"/>
</dbReference>
<dbReference type="SMART" id="SM00421">
    <property type="entry name" value="HTH_LUXR"/>
    <property type="match status" value="1"/>
</dbReference>
<accession>A0AAW8D071</accession>
<dbReference type="RefSeq" id="WP_307685343.1">
    <property type="nucleotide sequence ID" value="NZ_JAUSRD010000007.1"/>
</dbReference>
<feature type="domain" description="HTH luxR-type" evidence="6">
    <location>
        <begin position="157"/>
        <end position="222"/>
    </location>
</feature>
<dbReference type="GO" id="GO:0006355">
    <property type="term" value="P:regulation of DNA-templated transcription"/>
    <property type="evidence" value="ECO:0007669"/>
    <property type="project" value="InterPro"/>
</dbReference>
<evidence type="ECO:0000256" key="4">
    <source>
        <dbReference type="ARBA" id="ARBA00023163"/>
    </source>
</evidence>
<keyword evidence="1 5" id="KW-0597">Phosphoprotein</keyword>
<proteinExistence type="predicted"/>
<dbReference type="Gene3D" id="3.40.50.2300">
    <property type="match status" value="1"/>
</dbReference>
<organism evidence="8 9">
    <name type="scientific">Variovorax boronicumulans</name>
    <dbReference type="NCBI Taxonomy" id="436515"/>
    <lineage>
        <taxon>Bacteria</taxon>
        <taxon>Pseudomonadati</taxon>
        <taxon>Pseudomonadota</taxon>
        <taxon>Betaproteobacteria</taxon>
        <taxon>Burkholderiales</taxon>
        <taxon>Comamonadaceae</taxon>
        <taxon>Variovorax</taxon>
    </lineage>
</organism>
<dbReference type="GO" id="GO:0000160">
    <property type="term" value="P:phosphorelay signal transduction system"/>
    <property type="evidence" value="ECO:0007669"/>
    <property type="project" value="InterPro"/>
</dbReference>
<keyword evidence="4" id="KW-0804">Transcription</keyword>
<evidence type="ECO:0000256" key="2">
    <source>
        <dbReference type="ARBA" id="ARBA00023015"/>
    </source>
</evidence>
<evidence type="ECO:0000256" key="3">
    <source>
        <dbReference type="ARBA" id="ARBA00023125"/>
    </source>
</evidence>
<dbReference type="Pfam" id="PF00072">
    <property type="entry name" value="Response_reg"/>
    <property type="match status" value="1"/>
</dbReference>
<sequence>MTTTTAAETTVQQPPKPIRLFLVDDHPLVRDGLRARLGAMPNLEIVGEAGSGAEALVLLDTLRCDLMLVDVGMKDMNGIDLAALVLQRDQQPSHPAPHIVMLSMYDNPEYVQKAMQVGARGYVLKDAPAAEIVAAIEAVSAGGTFLSPAVSKKLFRNQAPRPLLTPRESEILTALGRGESSKQIARDLGLSVRTVEAHRQSIKRRLGIEGQAELIKYAVEHAREFGQG</sequence>
<evidence type="ECO:0000259" key="6">
    <source>
        <dbReference type="PROSITE" id="PS50043"/>
    </source>
</evidence>
<protein>
    <submittedName>
        <fullName evidence="8">DNA-binding NarL/FixJ family response regulator</fullName>
    </submittedName>
</protein>
<dbReference type="Pfam" id="PF00196">
    <property type="entry name" value="GerE"/>
    <property type="match status" value="1"/>
</dbReference>
<feature type="modified residue" description="4-aspartylphosphate" evidence="5">
    <location>
        <position position="70"/>
    </location>
</feature>
<dbReference type="InterPro" id="IPR011006">
    <property type="entry name" value="CheY-like_superfamily"/>
</dbReference>
<reference evidence="8" key="1">
    <citation type="submission" date="2023-07" db="EMBL/GenBank/DDBJ databases">
        <title>Sorghum-associated microbial communities from plants grown in Nebraska, USA.</title>
        <authorList>
            <person name="Schachtman D."/>
        </authorList>
    </citation>
    <scope>NUCLEOTIDE SEQUENCE</scope>
    <source>
        <strain evidence="8">DS3754</strain>
    </source>
</reference>
<name>A0AAW8D071_9BURK</name>
<dbReference type="EMBL" id="JAUSRD010000007">
    <property type="protein sequence ID" value="MDP9894113.1"/>
    <property type="molecule type" value="Genomic_DNA"/>
</dbReference>
<dbReference type="InterPro" id="IPR001789">
    <property type="entry name" value="Sig_transdc_resp-reg_receiver"/>
</dbReference>
<feature type="domain" description="Response regulatory" evidence="7">
    <location>
        <begin position="19"/>
        <end position="140"/>
    </location>
</feature>
<dbReference type="Proteomes" id="UP001242045">
    <property type="component" value="Unassembled WGS sequence"/>
</dbReference>
<dbReference type="PROSITE" id="PS50110">
    <property type="entry name" value="RESPONSE_REGULATORY"/>
    <property type="match status" value="1"/>
</dbReference>
<evidence type="ECO:0000256" key="5">
    <source>
        <dbReference type="PROSITE-ProRule" id="PRU00169"/>
    </source>
</evidence>
<dbReference type="InterPro" id="IPR016032">
    <property type="entry name" value="Sig_transdc_resp-reg_C-effctor"/>
</dbReference>
<dbReference type="PROSITE" id="PS50043">
    <property type="entry name" value="HTH_LUXR_2"/>
    <property type="match status" value="1"/>
</dbReference>
<dbReference type="GO" id="GO:0003677">
    <property type="term" value="F:DNA binding"/>
    <property type="evidence" value="ECO:0007669"/>
    <property type="project" value="UniProtKB-KW"/>
</dbReference>
<dbReference type="PROSITE" id="PS00622">
    <property type="entry name" value="HTH_LUXR_1"/>
    <property type="match status" value="1"/>
</dbReference>
<gene>
    <name evidence="8" type="ORF">J2W31_003236</name>
</gene>
<dbReference type="SUPFAM" id="SSF52172">
    <property type="entry name" value="CheY-like"/>
    <property type="match status" value="1"/>
</dbReference>
<dbReference type="PRINTS" id="PR00038">
    <property type="entry name" value="HTHLUXR"/>
</dbReference>
<comment type="caution">
    <text evidence="8">The sequence shown here is derived from an EMBL/GenBank/DDBJ whole genome shotgun (WGS) entry which is preliminary data.</text>
</comment>
<dbReference type="InterPro" id="IPR000792">
    <property type="entry name" value="Tscrpt_reg_LuxR_C"/>
</dbReference>
<evidence type="ECO:0000256" key="1">
    <source>
        <dbReference type="ARBA" id="ARBA00022553"/>
    </source>
</evidence>
<keyword evidence="2" id="KW-0805">Transcription regulation</keyword>
<evidence type="ECO:0000313" key="9">
    <source>
        <dbReference type="Proteomes" id="UP001242045"/>
    </source>
</evidence>
<dbReference type="CDD" id="cd06170">
    <property type="entry name" value="LuxR_C_like"/>
    <property type="match status" value="1"/>
</dbReference>